<dbReference type="Ensembl" id="ENSPANT00000077790.1">
    <property type="protein sequence ID" value="ENSPANP00000054428.1"/>
    <property type="gene ID" value="ENSPANG00000040997.1"/>
</dbReference>
<reference evidence="2" key="3">
    <citation type="submission" date="2025-09" db="UniProtKB">
        <authorList>
            <consortium name="Ensembl"/>
        </authorList>
    </citation>
    <scope>IDENTIFICATION</scope>
</reference>
<dbReference type="AlphaFoldDB" id="A0A8I5R7Q4"/>
<keyword evidence="1" id="KW-0732">Signal</keyword>
<dbReference type="PANTHER" id="PTHR12138">
    <property type="entry name" value="PRIMATE-EXPANDED PROTEIN FAMILY"/>
    <property type="match status" value="1"/>
</dbReference>
<dbReference type="PANTHER" id="PTHR12138:SF162">
    <property type="entry name" value="CHROMOSOME UNDETERMINED SCAFFOLD_275, WHOLE GENOME SHOTGUN SEQUENCE"/>
    <property type="match status" value="1"/>
</dbReference>
<evidence type="ECO:0000313" key="3">
    <source>
        <dbReference type="Proteomes" id="UP000028761"/>
    </source>
</evidence>
<sequence length="147" mass="16209">MHGQNMRKLIARLVFLKIWTCTVRTSTDLPQTEACSQNIHQVTEMESHSVAQAVVHWQWILVRCNFCLLDSRDSPTSASQTVGTTGMCHCARLIFVFLLEVGFHPVGQAGLILLTSSDPPSSASQSAGIIGVNHHTQPVVMFHNKTI</sequence>
<keyword evidence="3" id="KW-1185">Reference proteome</keyword>
<reference evidence="2" key="2">
    <citation type="submission" date="2025-08" db="UniProtKB">
        <authorList>
            <consortium name="Ensembl"/>
        </authorList>
    </citation>
    <scope>IDENTIFICATION</scope>
</reference>
<accession>A0A8I5R7Q4</accession>
<protein>
    <recommendedName>
        <fullName evidence="4">Secreted protein</fullName>
    </recommendedName>
</protein>
<name>A0A8I5R7Q4_PAPAN</name>
<feature type="signal peptide" evidence="1">
    <location>
        <begin position="1"/>
        <end position="25"/>
    </location>
</feature>
<evidence type="ECO:0008006" key="4">
    <source>
        <dbReference type="Google" id="ProtNLM"/>
    </source>
</evidence>
<evidence type="ECO:0000256" key="1">
    <source>
        <dbReference type="SAM" id="SignalP"/>
    </source>
</evidence>
<evidence type="ECO:0000313" key="2">
    <source>
        <dbReference type="Ensembl" id="ENSPANP00000054428.1"/>
    </source>
</evidence>
<dbReference type="GeneTree" id="ENSGT01120000271815"/>
<dbReference type="Proteomes" id="UP000028761">
    <property type="component" value="Chromosome 8"/>
</dbReference>
<organism evidence="2 3">
    <name type="scientific">Papio anubis</name>
    <name type="common">Olive baboon</name>
    <dbReference type="NCBI Taxonomy" id="9555"/>
    <lineage>
        <taxon>Eukaryota</taxon>
        <taxon>Metazoa</taxon>
        <taxon>Chordata</taxon>
        <taxon>Craniata</taxon>
        <taxon>Vertebrata</taxon>
        <taxon>Euteleostomi</taxon>
        <taxon>Mammalia</taxon>
        <taxon>Eutheria</taxon>
        <taxon>Euarchontoglires</taxon>
        <taxon>Primates</taxon>
        <taxon>Haplorrhini</taxon>
        <taxon>Catarrhini</taxon>
        <taxon>Cercopithecidae</taxon>
        <taxon>Cercopithecinae</taxon>
        <taxon>Papio</taxon>
    </lineage>
</organism>
<dbReference type="PRINTS" id="PR02045">
    <property type="entry name" value="F138DOMAIN"/>
</dbReference>
<reference evidence="2 3" key="1">
    <citation type="submission" date="2012-03" db="EMBL/GenBank/DDBJ databases">
        <title>Whole Genome Assembly of Papio anubis.</title>
        <authorList>
            <person name="Liu Y.L."/>
            <person name="Abraham K.A."/>
            <person name="Akbar H.A."/>
            <person name="Ali S.A."/>
            <person name="Anosike U.A."/>
            <person name="Aqrawi P.A."/>
            <person name="Arias F.A."/>
            <person name="Attaway T.A."/>
            <person name="Awwad R.A."/>
            <person name="Babu C.B."/>
            <person name="Bandaranaike D.B."/>
            <person name="Battles P.B."/>
            <person name="Bell A.B."/>
            <person name="Beltran B.B."/>
            <person name="Berhane-Mersha D.B."/>
            <person name="Bess C.B."/>
            <person name="Bickham C.B."/>
            <person name="Bolden T.B."/>
            <person name="Carter K.C."/>
            <person name="Chau D.C."/>
            <person name="Chavez A.C."/>
            <person name="Clerc-Blankenburg K.C."/>
            <person name="Coyle M.C."/>
            <person name="Dao M.D."/>
            <person name="Davila M.L.D."/>
            <person name="Davy-Carroll L.D."/>
            <person name="Denson S.D."/>
            <person name="Dinh H.D."/>
            <person name="Fernandez S.F."/>
            <person name="Fernando P.F."/>
            <person name="Forbes L.F."/>
            <person name="Francis C.F."/>
            <person name="Francisco L.F."/>
            <person name="Fu Q.F."/>
            <person name="Garcia-Iii R.G."/>
            <person name="Garrett T.G."/>
            <person name="Gross S.G."/>
            <person name="Gubbala S.G."/>
            <person name="Hirani K.H."/>
            <person name="Hogues M.H."/>
            <person name="Hollins B.H."/>
            <person name="Jackson L.J."/>
            <person name="Javaid M.J."/>
            <person name="Jhangiani S.J."/>
            <person name="Johnson A.J."/>
            <person name="Johnson B.J."/>
            <person name="Jones J.J."/>
            <person name="Joshi V.J."/>
            <person name="Kalu J.K."/>
            <person name="Khan N.K."/>
            <person name="Korchina V.K."/>
            <person name="Kovar C.K."/>
            <person name="Lago L.L."/>
            <person name="Lara F.L."/>
            <person name="Le T.-K.L."/>
            <person name="Lee S.L."/>
            <person name="Legall-Iii F.L."/>
            <person name="Lemon S.L."/>
            <person name="Liu J.L."/>
            <person name="Liu Y.-S.L."/>
            <person name="Liyanage D.L."/>
            <person name="Lopez J.L."/>
            <person name="Lorensuhewa L.L."/>
            <person name="Mata R.M."/>
            <person name="Mathew T.M."/>
            <person name="Mercado C.M."/>
            <person name="Mercado I.M."/>
            <person name="Morales K.M."/>
            <person name="Morgan M.M."/>
            <person name="Munidasa M.M."/>
            <person name="Ngo D.N."/>
            <person name="Nguyen L.N."/>
            <person name="Nguyen T.N."/>
            <person name="Nguyen N.N."/>
            <person name="Obregon M.O."/>
            <person name="Okwuonu G.O."/>
            <person name="Ongeri F.O."/>
            <person name="Onwere C.O."/>
            <person name="Osifeso I.O."/>
            <person name="Parra A.P."/>
            <person name="Patil S.P."/>
            <person name="Perez A.P."/>
            <person name="Perez Y.P."/>
            <person name="Pham C.P."/>
            <person name="Pu L.-L.P."/>
            <person name="Puazo M.P."/>
            <person name="Quiroz J.Q."/>
            <person name="Rouhana J.R."/>
            <person name="Ruiz M.R."/>
            <person name="Ruiz S.-J.R."/>
            <person name="Saada N.S."/>
            <person name="Santibanez J.S."/>
            <person name="Scheel M.S."/>
            <person name="Schneider B.S."/>
            <person name="Simmons D.S."/>
            <person name="Sisson I.S."/>
            <person name="Tang L.-Y.T."/>
            <person name="Thornton R.T."/>
            <person name="Tisius J.T."/>
            <person name="Toledanes G.T."/>
            <person name="Trejos Z.T."/>
            <person name="Usmani K.U."/>
            <person name="Varghese R.V."/>
            <person name="Vattathil S.V."/>
            <person name="Vee V.V."/>
            <person name="Walker D.W."/>
            <person name="Weissenberger G.W."/>
            <person name="White C.W."/>
            <person name="Williams A.W."/>
            <person name="Woodworth J.W."/>
            <person name="Wright R.W."/>
            <person name="Zhu Y.Z."/>
            <person name="Han Y.H."/>
            <person name="Newsham I.N."/>
            <person name="Nazareth L.N."/>
            <person name="Worley K.W."/>
            <person name="Muzny D.M."/>
            <person name="Rogers J.R."/>
            <person name="Gibbs R.G."/>
        </authorList>
    </citation>
    <scope>NUCLEOTIDE SEQUENCE [LARGE SCALE GENOMIC DNA]</scope>
</reference>
<feature type="chain" id="PRO_5035179272" description="Secreted protein" evidence="1">
    <location>
        <begin position="26"/>
        <end position="147"/>
    </location>
</feature>
<proteinExistence type="predicted"/>